<dbReference type="Gene3D" id="2.60.120.10">
    <property type="entry name" value="Jelly Rolls"/>
    <property type="match status" value="1"/>
</dbReference>
<accession>A0A285F6D5</accession>
<dbReference type="PANTHER" id="PTHR24567:SF28">
    <property type="entry name" value="LISTERIOLYSIN REGULATORY PROTEIN"/>
    <property type="match status" value="1"/>
</dbReference>
<evidence type="ECO:0000259" key="4">
    <source>
        <dbReference type="PROSITE" id="PS50042"/>
    </source>
</evidence>
<dbReference type="OrthoDB" id="9798104at2"/>
<dbReference type="PROSITE" id="PS50042">
    <property type="entry name" value="CNMP_BINDING_3"/>
    <property type="match status" value="1"/>
</dbReference>
<dbReference type="SUPFAM" id="SSF46785">
    <property type="entry name" value="Winged helix' DNA-binding domain"/>
    <property type="match status" value="1"/>
</dbReference>
<evidence type="ECO:0000313" key="7">
    <source>
        <dbReference type="Proteomes" id="UP000219573"/>
    </source>
</evidence>
<evidence type="ECO:0000256" key="1">
    <source>
        <dbReference type="ARBA" id="ARBA00023015"/>
    </source>
</evidence>
<sequence length="233" mass="26334">MSNCCDRCKNRLCASKVPIFSNLSDSELIDIIKMTGHEEFKKGDTICFEGLEANTLYIINQGEIKLFKHTKDGKEQILHILTTGDFFGELNLLKGGHYSFSAEAITSTKLCTLTKDKMKSIILEKPGIALKIMETLADRLSSLETLAQNLATNEVEVRLAYMLLELKKEYGKETSEGIEMKIPITREDMSNYTGVARETVSRKLKTFEEEGVIKLVGNKKIIILDEERLKLMQ</sequence>
<protein>
    <submittedName>
        <fullName evidence="6">CRP/FNR family transcriptional regulator, anaerobic regulatory protein</fullName>
    </submittedName>
</protein>
<reference evidence="7" key="1">
    <citation type="submission" date="2017-09" db="EMBL/GenBank/DDBJ databases">
        <authorList>
            <person name="Varghese N."/>
            <person name="Submissions S."/>
        </authorList>
    </citation>
    <scope>NUCLEOTIDE SEQUENCE [LARGE SCALE GENOMIC DNA]</scope>
    <source>
        <strain evidence="7">MSL47</strain>
    </source>
</reference>
<dbReference type="SMART" id="SM00419">
    <property type="entry name" value="HTH_CRP"/>
    <property type="match status" value="1"/>
</dbReference>
<keyword evidence="1" id="KW-0805">Transcription regulation</keyword>
<dbReference type="AlphaFoldDB" id="A0A285F6D5"/>
<name>A0A285F6D5_9FIRM</name>
<evidence type="ECO:0000256" key="2">
    <source>
        <dbReference type="ARBA" id="ARBA00023125"/>
    </source>
</evidence>
<evidence type="ECO:0000313" key="6">
    <source>
        <dbReference type="EMBL" id="SNY05761.1"/>
    </source>
</evidence>
<feature type="domain" description="HTH crp-type" evidence="5">
    <location>
        <begin position="153"/>
        <end position="227"/>
    </location>
</feature>
<dbReference type="SUPFAM" id="SSF51206">
    <property type="entry name" value="cAMP-binding domain-like"/>
    <property type="match status" value="1"/>
</dbReference>
<dbReference type="STRING" id="1413210.U472_10330"/>
<dbReference type="Pfam" id="PF00027">
    <property type="entry name" value="cNMP_binding"/>
    <property type="match status" value="1"/>
</dbReference>
<dbReference type="InterPro" id="IPR014710">
    <property type="entry name" value="RmlC-like_jellyroll"/>
</dbReference>
<dbReference type="InterPro" id="IPR000595">
    <property type="entry name" value="cNMP-bd_dom"/>
</dbReference>
<dbReference type="CDD" id="cd00092">
    <property type="entry name" value="HTH_CRP"/>
    <property type="match status" value="1"/>
</dbReference>
<gene>
    <name evidence="6" type="ORF">SAMN06265827_101136</name>
</gene>
<dbReference type="GO" id="GO:0003677">
    <property type="term" value="F:DNA binding"/>
    <property type="evidence" value="ECO:0007669"/>
    <property type="project" value="UniProtKB-KW"/>
</dbReference>
<dbReference type="SMART" id="SM00100">
    <property type="entry name" value="cNMP"/>
    <property type="match status" value="1"/>
</dbReference>
<dbReference type="CDD" id="cd00038">
    <property type="entry name" value="CAP_ED"/>
    <property type="match status" value="1"/>
</dbReference>
<keyword evidence="2" id="KW-0238">DNA-binding</keyword>
<proteinExistence type="predicted"/>
<dbReference type="GO" id="GO:0003700">
    <property type="term" value="F:DNA-binding transcription factor activity"/>
    <property type="evidence" value="ECO:0007669"/>
    <property type="project" value="TreeGrafter"/>
</dbReference>
<keyword evidence="7" id="KW-1185">Reference proteome</keyword>
<dbReference type="GO" id="GO:0005829">
    <property type="term" value="C:cytosol"/>
    <property type="evidence" value="ECO:0007669"/>
    <property type="project" value="TreeGrafter"/>
</dbReference>
<feature type="domain" description="Cyclic nucleotide-binding" evidence="4">
    <location>
        <begin position="19"/>
        <end position="139"/>
    </location>
</feature>
<keyword evidence="3" id="KW-0804">Transcription</keyword>
<dbReference type="Pfam" id="PF13545">
    <property type="entry name" value="HTH_Crp_2"/>
    <property type="match status" value="1"/>
</dbReference>
<evidence type="ECO:0000256" key="3">
    <source>
        <dbReference type="ARBA" id="ARBA00023163"/>
    </source>
</evidence>
<dbReference type="InterPro" id="IPR018490">
    <property type="entry name" value="cNMP-bd_dom_sf"/>
</dbReference>
<dbReference type="PROSITE" id="PS51063">
    <property type="entry name" value="HTH_CRP_2"/>
    <property type="match status" value="1"/>
</dbReference>
<dbReference type="RefSeq" id="WP_097016181.1">
    <property type="nucleotide sequence ID" value="NZ_OBDZ01000001.1"/>
</dbReference>
<evidence type="ECO:0000259" key="5">
    <source>
        <dbReference type="PROSITE" id="PS51063"/>
    </source>
</evidence>
<dbReference type="Gene3D" id="1.10.10.10">
    <property type="entry name" value="Winged helix-like DNA-binding domain superfamily/Winged helix DNA-binding domain"/>
    <property type="match status" value="1"/>
</dbReference>
<dbReference type="Proteomes" id="UP000219573">
    <property type="component" value="Unassembled WGS sequence"/>
</dbReference>
<organism evidence="6 7">
    <name type="scientific">Orenia metallireducens</name>
    <dbReference type="NCBI Taxonomy" id="1413210"/>
    <lineage>
        <taxon>Bacteria</taxon>
        <taxon>Bacillati</taxon>
        <taxon>Bacillota</taxon>
        <taxon>Clostridia</taxon>
        <taxon>Halanaerobiales</taxon>
        <taxon>Halobacteroidaceae</taxon>
        <taxon>Orenia</taxon>
    </lineage>
</organism>
<dbReference type="InterPro" id="IPR036388">
    <property type="entry name" value="WH-like_DNA-bd_sf"/>
</dbReference>
<dbReference type="InterPro" id="IPR050397">
    <property type="entry name" value="Env_Response_Regulators"/>
</dbReference>
<dbReference type="PRINTS" id="PR00034">
    <property type="entry name" value="HTHCRP"/>
</dbReference>
<dbReference type="InterPro" id="IPR012318">
    <property type="entry name" value="HTH_CRP"/>
</dbReference>
<dbReference type="PANTHER" id="PTHR24567">
    <property type="entry name" value="CRP FAMILY TRANSCRIPTIONAL REGULATORY PROTEIN"/>
    <property type="match status" value="1"/>
</dbReference>
<dbReference type="InterPro" id="IPR036390">
    <property type="entry name" value="WH_DNA-bd_sf"/>
</dbReference>
<dbReference type="EMBL" id="OBDZ01000001">
    <property type="protein sequence ID" value="SNY05761.1"/>
    <property type="molecule type" value="Genomic_DNA"/>
</dbReference>